<sequence>MDVSSVPNLCLQLISCSFQRCRLSDDLCRLSVVLRSSPPPNPVVRISISDTGTGSSLEEFQDLKCPRVATGAENWDGLLSVKTTSIGDNEVYNYHINLRESISSRRLTRLPSNPKNGLKFRHGIGTEVCLVFSESVDALVADISCFFQKILILKIPNVAIELVAEYDNLPESKCKMVFLQNQNSPLHFPTSNIERLKSGFGDYVLKQQSSLHQMCDSCFTTLEHLKVGSGTACSKGSRRSSRLMVEVVVVISELESKCPYFAAQSPKTEVLYFKDFKPCSIPLSSVSALTSIDWTTYGLTLRNIEDQNSCLLEWVDLPPNTHIDMALHCYHEQYPTLNSWLHLPIVIPCAKILVCSRQKDPPDRNLIKGAVKVALDDLKEKYAGSFLSVHALKICSYTPELARSIAGLILSSTDPDFQLECFSLLGLKSGEIGRDIVEDCIKEKIVSVIERNDGKSQQSKEGAPFLFEDDIPRDSYFLEPEYEDFDTEGEHASPYMA</sequence>
<dbReference type="GO" id="GO:0042138">
    <property type="term" value="P:meiotic DNA double-strand break formation"/>
    <property type="evidence" value="ECO:0007669"/>
    <property type="project" value="InterPro"/>
</dbReference>
<dbReference type="InterPro" id="IPR034566">
    <property type="entry name" value="MTOPVIB_plant"/>
</dbReference>
<dbReference type="OrthoDB" id="1918529at2759"/>
<evidence type="ECO:0000313" key="2">
    <source>
        <dbReference type="Proteomes" id="UP001141552"/>
    </source>
</evidence>
<reference evidence="1" key="2">
    <citation type="journal article" date="2023" name="Plants (Basel)">
        <title>Annotation of the Turnera subulata (Passifloraceae) Draft Genome Reveals the S-Locus Evolved after the Divergence of Turneroideae from Passifloroideae in a Stepwise Manner.</title>
        <authorList>
            <person name="Henning P.M."/>
            <person name="Roalson E.H."/>
            <person name="Mir W."/>
            <person name="McCubbin A.G."/>
            <person name="Shore J.S."/>
        </authorList>
    </citation>
    <scope>NUCLEOTIDE SEQUENCE</scope>
    <source>
        <strain evidence="1">F60SS</strain>
    </source>
</reference>
<evidence type="ECO:0008006" key="3">
    <source>
        <dbReference type="Google" id="ProtNLM"/>
    </source>
</evidence>
<name>A0A9Q0J5H7_9ROSI</name>
<dbReference type="GO" id="GO:0007131">
    <property type="term" value="P:reciprocal meiotic recombination"/>
    <property type="evidence" value="ECO:0007669"/>
    <property type="project" value="TreeGrafter"/>
</dbReference>
<dbReference type="PANTHER" id="PTHR36722">
    <property type="entry name" value="TYPE 2 DNA TOPOISOMERASE 6 SUBUNIT B-LIKE"/>
    <property type="match status" value="1"/>
</dbReference>
<keyword evidence="2" id="KW-1185">Reference proteome</keyword>
<dbReference type="Proteomes" id="UP001141552">
    <property type="component" value="Unassembled WGS sequence"/>
</dbReference>
<proteinExistence type="predicted"/>
<accession>A0A9Q0J5H7</accession>
<comment type="caution">
    <text evidence="1">The sequence shown here is derived from an EMBL/GenBank/DDBJ whole genome shotgun (WGS) entry which is preliminary data.</text>
</comment>
<dbReference type="EMBL" id="JAKUCV010005996">
    <property type="protein sequence ID" value="KAJ4829094.1"/>
    <property type="molecule type" value="Genomic_DNA"/>
</dbReference>
<organism evidence="1 2">
    <name type="scientific">Turnera subulata</name>
    <dbReference type="NCBI Taxonomy" id="218843"/>
    <lineage>
        <taxon>Eukaryota</taxon>
        <taxon>Viridiplantae</taxon>
        <taxon>Streptophyta</taxon>
        <taxon>Embryophyta</taxon>
        <taxon>Tracheophyta</taxon>
        <taxon>Spermatophyta</taxon>
        <taxon>Magnoliopsida</taxon>
        <taxon>eudicotyledons</taxon>
        <taxon>Gunneridae</taxon>
        <taxon>Pentapetalae</taxon>
        <taxon>rosids</taxon>
        <taxon>fabids</taxon>
        <taxon>Malpighiales</taxon>
        <taxon>Passifloraceae</taxon>
        <taxon>Turnera</taxon>
    </lineage>
</organism>
<gene>
    <name evidence="1" type="ORF">Tsubulata_029424</name>
</gene>
<dbReference type="GO" id="GO:0000793">
    <property type="term" value="C:condensed chromosome"/>
    <property type="evidence" value="ECO:0007669"/>
    <property type="project" value="TreeGrafter"/>
</dbReference>
<reference evidence="1" key="1">
    <citation type="submission" date="2022-02" db="EMBL/GenBank/DDBJ databases">
        <authorList>
            <person name="Henning P.M."/>
            <person name="McCubbin A.G."/>
            <person name="Shore J.S."/>
        </authorList>
    </citation>
    <scope>NUCLEOTIDE SEQUENCE</scope>
    <source>
        <strain evidence="1">F60SS</strain>
        <tissue evidence="1">Leaves</tissue>
    </source>
</reference>
<protein>
    <recommendedName>
        <fullName evidence="3">Type 2 DNA topoisomerase 6 subunit B-like</fullName>
    </recommendedName>
</protein>
<evidence type="ECO:0000313" key="1">
    <source>
        <dbReference type="EMBL" id="KAJ4829094.1"/>
    </source>
</evidence>
<dbReference type="PANTHER" id="PTHR36722:SF1">
    <property type="entry name" value="TYPE 2 DNA TOPOISOMERASE 6 SUBUNIT B-LIKE"/>
    <property type="match status" value="1"/>
</dbReference>
<dbReference type="GO" id="GO:0030674">
    <property type="term" value="F:protein-macromolecule adaptor activity"/>
    <property type="evidence" value="ECO:0007669"/>
    <property type="project" value="TreeGrafter"/>
</dbReference>
<dbReference type="AlphaFoldDB" id="A0A9Q0J5H7"/>